<evidence type="ECO:0000256" key="1">
    <source>
        <dbReference type="ARBA" id="ARBA00022475"/>
    </source>
</evidence>
<protein>
    <submittedName>
        <fullName evidence="6">LPS export ABC transporter periplasmic protein LptC</fullName>
    </submittedName>
</protein>
<dbReference type="PANTHER" id="PTHR37481">
    <property type="entry name" value="LIPOPOLYSACCHARIDE EXPORT SYSTEM PROTEIN LPTC"/>
    <property type="match status" value="1"/>
</dbReference>
<keyword evidence="4" id="KW-1133">Transmembrane helix</keyword>
<evidence type="ECO:0000313" key="6">
    <source>
        <dbReference type="EMBL" id="MBZ4039457.1"/>
    </source>
</evidence>
<organism evidence="6 7">
    <name type="scientific">Novilysobacter selenitireducens</name>
    <dbReference type="NCBI Taxonomy" id="2872639"/>
    <lineage>
        <taxon>Bacteria</taxon>
        <taxon>Pseudomonadati</taxon>
        <taxon>Pseudomonadota</taxon>
        <taxon>Gammaproteobacteria</taxon>
        <taxon>Lysobacterales</taxon>
        <taxon>Lysobacteraceae</taxon>
        <taxon>Novilysobacter</taxon>
    </lineage>
</organism>
<dbReference type="InterPro" id="IPR052363">
    <property type="entry name" value="LPS_export_LptC"/>
</dbReference>
<proteinExistence type="predicted"/>
<keyword evidence="1" id="KW-1003">Cell membrane</keyword>
<dbReference type="PANTHER" id="PTHR37481:SF1">
    <property type="entry name" value="LIPOPOLYSACCHARIDE EXPORT SYSTEM PROTEIN LPTC"/>
    <property type="match status" value="1"/>
</dbReference>
<evidence type="ECO:0000256" key="4">
    <source>
        <dbReference type="ARBA" id="ARBA00022989"/>
    </source>
</evidence>
<keyword evidence="7" id="KW-1185">Reference proteome</keyword>
<name>A0ABS7T6E8_9GAMM</name>
<keyword evidence="2" id="KW-0997">Cell inner membrane</keyword>
<comment type="caution">
    <text evidence="6">The sequence shown here is derived from an EMBL/GenBank/DDBJ whole genome shotgun (WGS) entry which is preliminary data.</text>
</comment>
<dbReference type="RefSeq" id="WP_223675916.1">
    <property type="nucleotide sequence ID" value="NZ_JAINZW010000003.1"/>
</dbReference>
<reference evidence="6 7" key="1">
    <citation type="submission" date="2021-09" db="EMBL/GenBank/DDBJ databases">
        <title>Lysobacter sp. 13A isolated from the river sediment.</title>
        <authorList>
            <person name="Liu H."/>
            <person name="Li S."/>
            <person name="Mao S."/>
        </authorList>
    </citation>
    <scope>NUCLEOTIDE SEQUENCE [LARGE SCALE GENOMIC DNA]</scope>
    <source>
        <strain evidence="6 7">13A</strain>
    </source>
</reference>
<evidence type="ECO:0000256" key="2">
    <source>
        <dbReference type="ARBA" id="ARBA00022519"/>
    </source>
</evidence>
<keyword evidence="3" id="KW-0812">Transmembrane</keyword>
<sequence>MNWRAFLTLVLVAGAAISGWALWSQRSPAAAAPEAGGLPDYVLNEFQLVVLDEQGRESFTLEAPKLARDPGVRTMEIETPVFTIPDGDAKDRTVGAWVVRSQTGWISAAGDELRLRGDVRADSQGASGPVAMRTQELNVFPETNRATSAVEVTVTEPGFILAGHSLEADLAVGNIRLQDPKARYESIPR</sequence>
<dbReference type="Gene3D" id="2.60.450.10">
    <property type="entry name" value="Lipopolysaccharide (LPS) transport protein A like domain"/>
    <property type="match status" value="1"/>
</dbReference>
<dbReference type="InterPro" id="IPR026265">
    <property type="entry name" value="LptC"/>
</dbReference>
<evidence type="ECO:0000256" key="3">
    <source>
        <dbReference type="ARBA" id="ARBA00022692"/>
    </source>
</evidence>
<gene>
    <name evidence="6" type="primary">lptC</name>
    <name evidence="6" type="ORF">K6753_07905</name>
</gene>
<dbReference type="Proteomes" id="UP001430954">
    <property type="component" value="Unassembled WGS sequence"/>
</dbReference>
<keyword evidence="5" id="KW-0472">Membrane</keyword>
<dbReference type="Pfam" id="PF06835">
    <property type="entry name" value="LptC"/>
    <property type="match status" value="1"/>
</dbReference>
<accession>A0ABS7T6E8</accession>
<dbReference type="EMBL" id="JAINZW010000003">
    <property type="protein sequence ID" value="MBZ4039457.1"/>
    <property type="molecule type" value="Genomic_DNA"/>
</dbReference>
<dbReference type="NCBIfam" id="TIGR04409">
    <property type="entry name" value="LptC_YrbK"/>
    <property type="match status" value="1"/>
</dbReference>
<evidence type="ECO:0000256" key="5">
    <source>
        <dbReference type="ARBA" id="ARBA00023136"/>
    </source>
</evidence>
<evidence type="ECO:0000313" key="7">
    <source>
        <dbReference type="Proteomes" id="UP001430954"/>
    </source>
</evidence>
<dbReference type="InterPro" id="IPR010664">
    <property type="entry name" value="LipoPS_assembly_LptC-rel"/>
</dbReference>